<organism evidence="2 3">
    <name type="scientific">Aurantiacibacter zhengii</name>
    <dbReference type="NCBI Taxonomy" id="2307003"/>
    <lineage>
        <taxon>Bacteria</taxon>
        <taxon>Pseudomonadati</taxon>
        <taxon>Pseudomonadota</taxon>
        <taxon>Alphaproteobacteria</taxon>
        <taxon>Sphingomonadales</taxon>
        <taxon>Erythrobacteraceae</taxon>
        <taxon>Aurantiacibacter</taxon>
    </lineage>
</organism>
<accession>A0A418NWM2</accession>
<dbReference type="Proteomes" id="UP000286576">
    <property type="component" value="Unassembled WGS sequence"/>
</dbReference>
<reference evidence="2 3" key="1">
    <citation type="submission" date="2018-08" db="EMBL/GenBank/DDBJ databases">
        <title>Erythrobacter zhengii sp.nov., a bacterium isolated from deep-sea sediment.</title>
        <authorList>
            <person name="Fang C."/>
            <person name="Wu Y.-H."/>
            <person name="Sun C."/>
            <person name="Wang H."/>
            <person name="Cheng H."/>
            <person name="Meng F.-X."/>
            <person name="Wang C.-S."/>
            <person name="Xu X.-W."/>
        </authorList>
    </citation>
    <scope>NUCLEOTIDE SEQUENCE [LARGE SCALE GENOMIC DNA]</scope>
    <source>
        <strain evidence="2 3">V18</strain>
    </source>
</reference>
<dbReference type="EMBL" id="QXFL01000001">
    <property type="protein sequence ID" value="RIV88993.1"/>
    <property type="molecule type" value="Genomic_DNA"/>
</dbReference>
<evidence type="ECO:0000313" key="2">
    <source>
        <dbReference type="EMBL" id="RIV88993.1"/>
    </source>
</evidence>
<evidence type="ECO:0000256" key="1">
    <source>
        <dbReference type="SAM" id="SignalP"/>
    </source>
</evidence>
<keyword evidence="3" id="KW-1185">Reference proteome</keyword>
<protein>
    <recommendedName>
        <fullName evidence="4">Lipoprotein</fullName>
    </recommendedName>
</protein>
<keyword evidence="1" id="KW-0732">Signal</keyword>
<name>A0A418NWM2_9SPHN</name>
<proteinExistence type="predicted"/>
<dbReference type="AlphaFoldDB" id="A0A418NWM2"/>
<evidence type="ECO:0008006" key="4">
    <source>
        <dbReference type="Google" id="ProtNLM"/>
    </source>
</evidence>
<feature type="signal peptide" evidence="1">
    <location>
        <begin position="1"/>
        <end position="21"/>
    </location>
</feature>
<sequence>MKTHSLLRVACFALAAFPIAACTTIPDAPIVSNGPAAPAGTSVGIGKPVWTGRIVATPMEVHEDSRCPANAQCVWVGQVVVLTRIDGAGWRESVYLKPGEPHATHGTTLTLASVSPERMTGEDIRSADYRFTYVGGE</sequence>
<dbReference type="RefSeq" id="WP_119584272.1">
    <property type="nucleotide sequence ID" value="NZ_CAWODQ010000001.1"/>
</dbReference>
<gene>
    <name evidence="2" type="ORF">D2V07_01640</name>
</gene>
<dbReference type="OrthoDB" id="163809at2"/>
<feature type="chain" id="PRO_5019391252" description="Lipoprotein" evidence="1">
    <location>
        <begin position="22"/>
        <end position="137"/>
    </location>
</feature>
<evidence type="ECO:0000313" key="3">
    <source>
        <dbReference type="Proteomes" id="UP000286576"/>
    </source>
</evidence>
<comment type="caution">
    <text evidence="2">The sequence shown here is derived from an EMBL/GenBank/DDBJ whole genome shotgun (WGS) entry which is preliminary data.</text>
</comment>